<comment type="caution">
    <text evidence="4">The sequence shown here is derived from an EMBL/GenBank/DDBJ whole genome shotgun (WGS) entry which is preliminary data.</text>
</comment>
<evidence type="ECO:0000313" key="5">
    <source>
        <dbReference type="Proteomes" id="UP001500469"/>
    </source>
</evidence>
<proteinExistence type="predicted"/>
<feature type="compositionally biased region" description="Basic and acidic residues" evidence="1">
    <location>
        <begin position="148"/>
        <end position="161"/>
    </location>
</feature>
<organism evidence="4 5">
    <name type="scientific">Algoriphagus jejuensis</name>
    <dbReference type="NCBI Taxonomy" id="419934"/>
    <lineage>
        <taxon>Bacteria</taxon>
        <taxon>Pseudomonadati</taxon>
        <taxon>Bacteroidota</taxon>
        <taxon>Cytophagia</taxon>
        <taxon>Cytophagales</taxon>
        <taxon>Cyclobacteriaceae</taxon>
        <taxon>Algoriphagus</taxon>
    </lineage>
</organism>
<dbReference type="PROSITE" id="PS51257">
    <property type="entry name" value="PROKAR_LIPOPROTEIN"/>
    <property type="match status" value="1"/>
</dbReference>
<protein>
    <recommendedName>
        <fullName evidence="3">Lipid/polyisoprenoid-binding YceI-like domain-containing protein</fullName>
    </recommendedName>
</protein>
<feature type="chain" id="PRO_5046453617" description="Lipid/polyisoprenoid-binding YceI-like domain-containing protein" evidence="2">
    <location>
        <begin position="24"/>
        <end position="243"/>
    </location>
</feature>
<dbReference type="EMBL" id="BAAAFI010000027">
    <property type="protein sequence ID" value="GAA0879648.1"/>
    <property type="molecule type" value="Genomic_DNA"/>
</dbReference>
<keyword evidence="2" id="KW-0732">Signal</keyword>
<dbReference type="Gene3D" id="2.40.128.110">
    <property type="entry name" value="Lipid/polyisoprenoid-binding, YceI-like"/>
    <property type="match status" value="1"/>
</dbReference>
<evidence type="ECO:0000256" key="1">
    <source>
        <dbReference type="SAM" id="MobiDB-lite"/>
    </source>
</evidence>
<keyword evidence="5" id="KW-1185">Reference proteome</keyword>
<dbReference type="Pfam" id="PF04264">
    <property type="entry name" value="YceI"/>
    <property type="match status" value="1"/>
</dbReference>
<accession>A0ABN1N1I5</accession>
<name>A0ABN1N1I5_9BACT</name>
<gene>
    <name evidence="4" type="ORF">GCM10009119_26170</name>
</gene>
<dbReference type="PANTHER" id="PTHR34406:SF1">
    <property type="entry name" value="PROTEIN YCEI"/>
    <property type="match status" value="1"/>
</dbReference>
<dbReference type="PANTHER" id="PTHR34406">
    <property type="entry name" value="PROTEIN YCEI"/>
    <property type="match status" value="1"/>
</dbReference>
<evidence type="ECO:0000259" key="3">
    <source>
        <dbReference type="SMART" id="SM00867"/>
    </source>
</evidence>
<feature type="region of interest" description="Disordered" evidence="1">
    <location>
        <begin position="148"/>
        <end position="168"/>
    </location>
</feature>
<reference evidence="4 5" key="1">
    <citation type="journal article" date="2019" name="Int. J. Syst. Evol. Microbiol.">
        <title>The Global Catalogue of Microorganisms (GCM) 10K type strain sequencing project: providing services to taxonomists for standard genome sequencing and annotation.</title>
        <authorList>
            <consortium name="The Broad Institute Genomics Platform"/>
            <consortium name="The Broad Institute Genome Sequencing Center for Infectious Disease"/>
            <person name="Wu L."/>
            <person name="Ma J."/>
        </authorList>
    </citation>
    <scope>NUCLEOTIDE SEQUENCE [LARGE SCALE GENOMIC DNA]</scope>
    <source>
        <strain evidence="4 5">JCM 16112</strain>
    </source>
</reference>
<feature type="domain" description="Lipid/polyisoprenoid-binding YceI-like" evidence="3">
    <location>
        <begin position="44"/>
        <end position="242"/>
    </location>
</feature>
<dbReference type="InterPro" id="IPR036761">
    <property type="entry name" value="TTHA0802/YceI-like_sf"/>
</dbReference>
<feature type="signal peptide" evidence="2">
    <location>
        <begin position="1"/>
        <end position="23"/>
    </location>
</feature>
<dbReference type="SMART" id="SM00867">
    <property type="entry name" value="YceI"/>
    <property type="match status" value="1"/>
</dbReference>
<evidence type="ECO:0000313" key="4">
    <source>
        <dbReference type="EMBL" id="GAA0879648.1"/>
    </source>
</evidence>
<sequence length="243" mass="25859">MNMKLIKQTGLFVAAGLLAFACGAPNNTVETSEAQEVASGQGNTYTINAASSTFGWRGYKPAGEHFGTIPATQGTVTLAGDSITAGSFTFDIPGLKIEDMPAEDENYGKLYGHLQSPDFFDAASHPTATFEITAVEPFQSGDIVADKDERASEHTPKHDTELAPANPTHWISGNLTMRGTTKNIKFPATVSVENGTVSAKAGFNIDRTEWGLTYGNEADPANIAKDQFIYNTVSVVLDVTASE</sequence>
<dbReference type="Proteomes" id="UP001500469">
    <property type="component" value="Unassembled WGS sequence"/>
</dbReference>
<dbReference type="InterPro" id="IPR007372">
    <property type="entry name" value="Lipid/polyisoprenoid-bd_YceI"/>
</dbReference>
<evidence type="ECO:0000256" key="2">
    <source>
        <dbReference type="SAM" id="SignalP"/>
    </source>
</evidence>
<dbReference type="SUPFAM" id="SSF101874">
    <property type="entry name" value="YceI-like"/>
    <property type="match status" value="1"/>
</dbReference>